<accession>A0ABY7EX56</accession>
<sequence length="223" mass="25652">MQVNVLFQVFGILLCSAYLVEGDSYADRVKNLFERHFKNPNNTCWSNANQTASAYKENIRMAVALINVYTQSCLDYADYVKGWHFFAMLNKQLRDQTKVQIWLDTEQLLNQALELVGITTWDTLYRACECEDIKQGHTFTVNSFWSTSLLPSVANGFLKTNNLFFQILQAPGGAKVSEYSNRDRRNSNKRFQVGSQVRLLLLLGWHNVSSDFCCSKIDVYELL</sequence>
<organism evidence="2 3">
    <name type="scientific">Mya arenaria</name>
    <name type="common">Soft-shell clam</name>
    <dbReference type="NCBI Taxonomy" id="6604"/>
    <lineage>
        <taxon>Eukaryota</taxon>
        <taxon>Metazoa</taxon>
        <taxon>Spiralia</taxon>
        <taxon>Lophotrochozoa</taxon>
        <taxon>Mollusca</taxon>
        <taxon>Bivalvia</taxon>
        <taxon>Autobranchia</taxon>
        <taxon>Heteroconchia</taxon>
        <taxon>Euheterodonta</taxon>
        <taxon>Imparidentia</taxon>
        <taxon>Neoheterodontei</taxon>
        <taxon>Myida</taxon>
        <taxon>Myoidea</taxon>
        <taxon>Myidae</taxon>
        <taxon>Mya</taxon>
    </lineage>
</organism>
<evidence type="ECO:0000313" key="3">
    <source>
        <dbReference type="Proteomes" id="UP001164746"/>
    </source>
</evidence>
<name>A0ABY7EX56_MYAAR</name>
<keyword evidence="1" id="KW-0732">Signal</keyword>
<evidence type="ECO:0000256" key="1">
    <source>
        <dbReference type="SAM" id="SignalP"/>
    </source>
</evidence>
<dbReference type="SUPFAM" id="SSF56399">
    <property type="entry name" value="ADP-ribosylation"/>
    <property type="match status" value="1"/>
</dbReference>
<feature type="chain" id="PRO_5046172761" evidence="1">
    <location>
        <begin position="23"/>
        <end position="223"/>
    </location>
</feature>
<protein>
    <submittedName>
        <fullName evidence="2">Uncharacterized protein</fullName>
    </submittedName>
</protein>
<dbReference type="Proteomes" id="UP001164746">
    <property type="component" value="Chromosome 9"/>
</dbReference>
<evidence type="ECO:0000313" key="2">
    <source>
        <dbReference type="EMBL" id="WAR13885.1"/>
    </source>
</evidence>
<gene>
    <name evidence="2" type="ORF">MAR_003990</name>
</gene>
<feature type="signal peptide" evidence="1">
    <location>
        <begin position="1"/>
        <end position="22"/>
    </location>
</feature>
<dbReference type="Gene3D" id="3.90.176.10">
    <property type="entry name" value="Toxin ADP-ribosyltransferase, Chain A, domain 1"/>
    <property type="match status" value="1"/>
</dbReference>
<keyword evidence="3" id="KW-1185">Reference proteome</keyword>
<dbReference type="EMBL" id="CP111020">
    <property type="protein sequence ID" value="WAR13885.1"/>
    <property type="molecule type" value="Genomic_DNA"/>
</dbReference>
<proteinExistence type="predicted"/>
<reference evidence="2" key="1">
    <citation type="submission" date="2022-11" db="EMBL/GenBank/DDBJ databases">
        <title>Centuries of genome instability and evolution in soft-shell clam transmissible cancer (bioRxiv).</title>
        <authorList>
            <person name="Hart S.F.M."/>
            <person name="Yonemitsu M.A."/>
            <person name="Giersch R.M."/>
            <person name="Beal B.F."/>
            <person name="Arriagada G."/>
            <person name="Davis B.W."/>
            <person name="Ostrander E.A."/>
            <person name="Goff S.P."/>
            <person name="Metzger M.J."/>
        </authorList>
    </citation>
    <scope>NUCLEOTIDE SEQUENCE</scope>
    <source>
        <strain evidence="2">MELC-2E11</strain>
        <tissue evidence="2">Siphon/mantle</tissue>
    </source>
</reference>